<dbReference type="AlphaFoldDB" id="A0A2A5S4V0"/>
<dbReference type="SUPFAM" id="SSF48498">
    <property type="entry name" value="Tetracyclin repressor-like, C-terminal domain"/>
    <property type="match status" value="1"/>
</dbReference>
<keyword evidence="2" id="KW-1185">Reference proteome</keyword>
<name>A0A2A5S4V0_9LACT</name>
<accession>A0A2A5S4V0</accession>
<protein>
    <submittedName>
        <fullName evidence="1">Uncharacterized protein</fullName>
    </submittedName>
</protein>
<dbReference type="EMBL" id="JXJW01000003">
    <property type="protein sequence ID" value="PCS08495.1"/>
    <property type="molecule type" value="Genomic_DNA"/>
</dbReference>
<evidence type="ECO:0000313" key="1">
    <source>
        <dbReference type="EMBL" id="PCS08495.1"/>
    </source>
</evidence>
<gene>
    <name evidence="1" type="ORF">RU86_GL001520</name>
</gene>
<proteinExistence type="predicted"/>
<comment type="caution">
    <text evidence="1">The sequence shown here is derived from an EMBL/GenBank/DDBJ whole genome shotgun (WGS) entry which is preliminary data.</text>
</comment>
<dbReference type="InterPro" id="IPR036271">
    <property type="entry name" value="Tet_transcr_reg_TetR-rel_C_sf"/>
</dbReference>
<dbReference type="Gene3D" id="1.10.357.10">
    <property type="entry name" value="Tetracycline Repressor, domain 2"/>
    <property type="match status" value="1"/>
</dbReference>
<sequence>MLRSYLHGFAFLYIADLFNIKTVDVAESFDLGLDALLSGLGLD</sequence>
<reference evidence="1 2" key="1">
    <citation type="submission" date="2014-12" db="EMBL/GenBank/DDBJ databases">
        <title>Draft genome sequences of 10 type strains of Lactococcus.</title>
        <authorList>
            <person name="Sun Z."/>
            <person name="Zhong Z."/>
            <person name="Liu W."/>
            <person name="Zhang W."/>
            <person name="Zhang H."/>
        </authorList>
    </citation>
    <scope>NUCLEOTIDE SEQUENCE [LARGE SCALE GENOMIC DNA]</scope>
    <source>
        <strain evidence="1 2">DSM 6634</strain>
    </source>
</reference>
<dbReference type="Proteomes" id="UP000218282">
    <property type="component" value="Unassembled WGS sequence"/>
</dbReference>
<organism evidence="1 2">
    <name type="scientific">Pseudolactococcus piscium</name>
    <dbReference type="NCBI Taxonomy" id="1364"/>
    <lineage>
        <taxon>Bacteria</taxon>
        <taxon>Bacillati</taxon>
        <taxon>Bacillota</taxon>
        <taxon>Bacilli</taxon>
        <taxon>Lactobacillales</taxon>
        <taxon>Streptococcaceae</taxon>
        <taxon>Pseudolactococcus</taxon>
    </lineage>
</organism>
<evidence type="ECO:0000313" key="2">
    <source>
        <dbReference type="Proteomes" id="UP000218282"/>
    </source>
</evidence>